<evidence type="ECO:0000313" key="5">
    <source>
        <dbReference type="Proteomes" id="UP000238348"/>
    </source>
</evidence>
<accession>A0A2L0EXC7</accession>
<dbReference type="InterPro" id="IPR007492">
    <property type="entry name" value="LytTR_DNA-bd_dom"/>
</dbReference>
<dbReference type="GO" id="GO:0003677">
    <property type="term" value="F:DNA binding"/>
    <property type="evidence" value="ECO:0007669"/>
    <property type="project" value="InterPro"/>
</dbReference>
<dbReference type="SMART" id="SM00448">
    <property type="entry name" value="REC"/>
    <property type="match status" value="1"/>
</dbReference>
<dbReference type="Gene3D" id="3.40.50.2300">
    <property type="match status" value="1"/>
</dbReference>
<name>A0A2L0EXC7_SORCE</name>
<dbReference type="Gene3D" id="2.40.50.1020">
    <property type="entry name" value="LytTr DNA-binding domain"/>
    <property type="match status" value="1"/>
</dbReference>
<dbReference type="InterPro" id="IPR001789">
    <property type="entry name" value="Sig_transdc_resp-reg_receiver"/>
</dbReference>
<dbReference type="PANTHER" id="PTHR37299">
    <property type="entry name" value="TRANSCRIPTIONAL REGULATOR-RELATED"/>
    <property type="match status" value="1"/>
</dbReference>
<dbReference type="OrthoDB" id="1490554at2"/>
<dbReference type="SMART" id="SM00850">
    <property type="entry name" value="LytTR"/>
    <property type="match status" value="1"/>
</dbReference>
<dbReference type="InterPro" id="IPR011006">
    <property type="entry name" value="CheY-like_superfamily"/>
</dbReference>
<dbReference type="GO" id="GO:0000156">
    <property type="term" value="F:phosphorelay response regulator activity"/>
    <property type="evidence" value="ECO:0007669"/>
    <property type="project" value="InterPro"/>
</dbReference>
<dbReference type="Pfam" id="PF04397">
    <property type="entry name" value="LytTR"/>
    <property type="match status" value="1"/>
</dbReference>
<feature type="modified residue" description="4-aspartylphosphate" evidence="1">
    <location>
        <position position="59"/>
    </location>
</feature>
<dbReference type="Proteomes" id="UP000238348">
    <property type="component" value="Chromosome"/>
</dbReference>
<dbReference type="PROSITE" id="PS50930">
    <property type="entry name" value="HTH_LYTTR"/>
    <property type="match status" value="1"/>
</dbReference>
<dbReference type="Pfam" id="PF00072">
    <property type="entry name" value="Response_reg"/>
    <property type="match status" value="1"/>
</dbReference>
<evidence type="ECO:0000313" key="4">
    <source>
        <dbReference type="EMBL" id="AUX43950.1"/>
    </source>
</evidence>
<dbReference type="AlphaFoldDB" id="A0A2L0EXC7"/>
<evidence type="ECO:0000256" key="1">
    <source>
        <dbReference type="PROSITE-ProRule" id="PRU00169"/>
    </source>
</evidence>
<dbReference type="InterPro" id="IPR046947">
    <property type="entry name" value="LytR-like"/>
</dbReference>
<dbReference type="SUPFAM" id="SSF52172">
    <property type="entry name" value="CheY-like"/>
    <property type="match status" value="1"/>
</dbReference>
<reference evidence="4 5" key="1">
    <citation type="submission" date="2015-09" db="EMBL/GenBank/DDBJ databases">
        <title>Sorangium comparison.</title>
        <authorList>
            <person name="Zaburannyi N."/>
            <person name="Bunk B."/>
            <person name="Overmann J."/>
            <person name="Mueller R."/>
        </authorList>
    </citation>
    <scope>NUCLEOTIDE SEQUENCE [LARGE SCALE GENOMIC DNA]</scope>
    <source>
        <strain evidence="4 5">So ce26</strain>
    </source>
</reference>
<dbReference type="EMBL" id="CP012673">
    <property type="protein sequence ID" value="AUX43950.1"/>
    <property type="molecule type" value="Genomic_DNA"/>
</dbReference>
<protein>
    <submittedName>
        <fullName evidence="4">Chemotaxis protein CheY</fullName>
    </submittedName>
</protein>
<dbReference type="PANTHER" id="PTHR37299:SF1">
    <property type="entry name" value="STAGE 0 SPORULATION PROTEIN A HOMOLOG"/>
    <property type="match status" value="1"/>
</dbReference>
<proteinExistence type="predicted"/>
<gene>
    <name evidence="4" type="primary">cheY</name>
    <name evidence="4" type="ORF">SOCE26_054060</name>
</gene>
<evidence type="ECO:0000259" key="3">
    <source>
        <dbReference type="PROSITE" id="PS50930"/>
    </source>
</evidence>
<organism evidence="4 5">
    <name type="scientific">Sorangium cellulosum</name>
    <name type="common">Polyangium cellulosum</name>
    <dbReference type="NCBI Taxonomy" id="56"/>
    <lineage>
        <taxon>Bacteria</taxon>
        <taxon>Pseudomonadati</taxon>
        <taxon>Myxococcota</taxon>
        <taxon>Polyangia</taxon>
        <taxon>Polyangiales</taxon>
        <taxon>Polyangiaceae</taxon>
        <taxon>Sorangium</taxon>
    </lineage>
</organism>
<feature type="domain" description="Response regulatory" evidence="2">
    <location>
        <begin position="8"/>
        <end position="121"/>
    </location>
</feature>
<dbReference type="RefSeq" id="WP_104982546.1">
    <property type="nucleotide sequence ID" value="NZ_CP012673.1"/>
</dbReference>
<sequence length="278" mass="30966">MDSPAEIRAVIVDDEPLAREGIRMLLAEDPEIAIAAECGDGPGALDVIRRLRPDLVFLDVQIPEMNGFEVMASLPPDELPAVIFVTAFDRYALRAFEVHALDYLLKPFDDDRFHDALRRAKSHLRLSRMSDLSQRLLSLLQSYGDPAAAAPARARASGSEPPPAGAGADGGYLRRLAIKDGCRVVFLSIDEIDWIEAADYYVQIHAGERSYLHRETMHSVEAKLDPARFVRIHRSAIVNRDRIKELRTQGRRETVVVLAGGAELKVARSHREKLSALR</sequence>
<keyword evidence="1" id="KW-0597">Phosphoprotein</keyword>
<evidence type="ECO:0000259" key="2">
    <source>
        <dbReference type="PROSITE" id="PS50110"/>
    </source>
</evidence>
<dbReference type="PROSITE" id="PS50110">
    <property type="entry name" value="RESPONSE_REGULATORY"/>
    <property type="match status" value="1"/>
</dbReference>
<feature type="domain" description="HTH LytTR-type" evidence="3">
    <location>
        <begin position="176"/>
        <end position="278"/>
    </location>
</feature>